<keyword evidence="15" id="KW-1185">Reference proteome</keyword>
<dbReference type="GO" id="GO:0006164">
    <property type="term" value="P:purine nucleotide biosynthetic process"/>
    <property type="evidence" value="ECO:0007669"/>
    <property type="project" value="UniProtKB-KW"/>
</dbReference>
<dbReference type="PANTHER" id="PTHR48099:SF5">
    <property type="entry name" value="C-1-TETRAHYDROFOLATE SYNTHASE, CYTOPLASMIC"/>
    <property type="match status" value="1"/>
</dbReference>
<keyword evidence="9 11" id="KW-0486">Methionine biosynthesis</keyword>
<keyword evidence="7 11" id="KW-0560">Oxidoreductase</keyword>
<dbReference type="InterPro" id="IPR020631">
    <property type="entry name" value="THF_DH/CycHdrlase_NAD-bd_dom"/>
</dbReference>
<comment type="caution">
    <text evidence="11">Lacks conserved residue(s) required for the propagation of feature annotation.</text>
</comment>
<feature type="domain" description="Tetrahydrofolate dehydrogenase/cyclohydrolase NAD(P)-binding" evidence="13">
    <location>
        <begin position="137"/>
        <end position="278"/>
    </location>
</feature>
<evidence type="ECO:0000313" key="15">
    <source>
        <dbReference type="Proteomes" id="UP000277864"/>
    </source>
</evidence>
<keyword evidence="5 11" id="KW-0378">Hydrolase</keyword>
<comment type="caution">
    <text evidence="14">The sequence shown here is derived from an EMBL/GenBank/DDBJ whole genome shotgun (WGS) entry which is preliminary data.</text>
</comment>
<accession>A0A429Z7W6</accession>
<evidence type="ECO:0000256" key="11">
    <source>
        <dbReference type="HAMAP-Rule" id="MF_01576"/>
    </source>
</evidence>
<dbReference type="Gene3D" id="3.40.50.720">
    <property type="entry name" value="NAD(P)-binding Rossmann-like Domain"/>
    <property type="match status" value="1"/>
</dbReference>
<keyword evidence="10 11" id="KW-0511">Multifunctional enzyme</keyword>
<dbReference type="InterPro" id="IPR020630">
    <property type="entry name" value="THF_DH/CycHdrlase_cat_dom"/>
</dbReference>
<dbReference type="SUPFAM" id="SSF53223">
    <property type="entry name" value="Aminoacid dehydrogenase-like, N-terminal domain"/>
    <property type="match status" value="1"/>
</dbReference>
<evidence type="ECO:0000256" key="7">
    <source>
        <dbReference type="ARBA" id="ARBA00023002"/>
    </source>
</evidence>
<evidence type="ECO:0000256" key="5">
    <source>
        <dbReference type="ARBA" id="ARBA00022801"/>
    </source>
</evidence>
<evidence type="ECO:0000259" key="13">
    <source>
        <dbReference type="Pfam" id="PF02882"/>
    </source>
</evidence>
<dbReference type="GO" id="GO:0005829">
    <property type="term" value="C:cytosol"/>
    <property type="evidence" value="ECO:0007669"/>
    <property type="project" value="TreeGrafter"/>
</dbReference>
<sequence>MTAQVLRGKDVSQPLREKLSEELKQLTSQPNLAIVRVGNDPSQMSYETSCQRIMGKLGIQTTSYVFSEDINQADFDSLFKDINDNPEVTSILLLKPLPKHLTDEKVNQLIRPEKDVDCIGTANMAKLYQDDYSRFVPCTAQACMEILDYTGIDLKGKKVAMIGFGMVIGKPLTLMLVKRGATVVVCHEFTQDVPKETKECDVLITATGVAGLVGTEHVNEKMIVIDVGINVNDKGELVGDVSYEPVKEIVAGVTPVPGGVGTVTNTVLASHVLKSYQLQESSQLVSV</sequence>
<dbReference type="EC" id="3.5.4.9" evidence="11"/>
<feature type="binding site" evidence="11">
    <location>
        <position position="229"/>
    </location>
    <ligand>
        <name>NADP(+)</name>
        <dbReference type="ChEBI" id="CHEBI:58349"/>
    </ligand>
</feature>
<evidence type="ECO:0000259" key="12">
    <source>
        <dbReference type="Pfam" id="PF00763"/>
    </source>
</evidence>
<comment type="similarity">
    <text evidence="11">Belongs to the tetrahydrofolate dehydrogenase/cyclohydrolase family.</text>
</comment>
<dbReference type="Pfam" id="PF02882">
    <property type="entry name" value="THF_DHG_CYH_C"/>
    <property type="match status" value="1"/>
</dbReference>
<keyword evidence="4 11" id="KW-0658">Purine biosynthesis</keyword>
<dbReference type="OrthoDB" id="9803580at2"/>
<evidence type="ECO:0000256" key="3">
    <source>
        <dbReference type="ARBA" id="ARBA00022605"/>
    </source>
</evidence>
<comment type="pathway">
    <text evidence="1 11">One-carbon metabolism; tetrahydrofolate interconversion.</text>
</comment>
<dbReference type="Proteomes" id="UP000277864">
    <property type="component" value="Unassembled WGS sequence"/>
</dbReference>
<proteinExistence type="inferred from homology"/>
<dbReference type="Pfam" id="PF00763">
    <property type="entry name" value="THF_DHG_CYH"/>
    <property type="match status" value="1"/>
</dbReference>
<dbReference type="AlphaFoldDB" id="A0A429Z7W6"/>
<dbReference type="GO" id="GO:0009086">
    <property type="term" value="P:methionine biosynthetic process"/>
    <property type="evidence" value="ECO:0007669"/>
    <property type="project" value="UniProtKB-KW"/>
</dbReference>
<evidence type="ECO:0000256" key="6">
    <source>
        <dbReference type="ARBA" id="ARBA00022857"/>
    </source>
</evidence>
<dbReference type="GO" id="GO:0004488">
    <property type="term" value="F:methylenetetrahydrofolate dehydrogenase (NADP+) activity"/>
    <property type="evidence" value="ECO:0007669"/>
    <property type="project" value="UniProtKB-UniRule"/>
</dbReference>
<evidence type="ECO:0000313" key="14">
    <source>
        <dbReference type="EMBL" id="RST89784.1"/>
    </source>
</evidence>
<dbReference type="HAMAP" id="MF_01576">
    <property type="entry name" value="THF_DHG_CYH"/>
    <property type="match status" value="1"/>
</dbReference>
<evidence type="ECO:0000256" key="9">
    <source>
        <dbReference type="ARBA" id="ARBA00023167"/>
    </source>
</evidence>
<dbReference type="InterPro" id="IPR036291">
    <property type="entry name" value="NAD(P)-bd_dom_sf"/>
</dbReference>
<evidence type="ECO:0000256" key="1">
    <source>
        <dbReference type="ARBA" id="ARBA00004777"/>
    </source>
</evidence>
<comment type="function">
    <text evidence="11">Catalyzes the oxidation of 5,10-methylenetetrahydrofolate to 5,10-methenyltetrahydrofolate and then the hydrolysis of 5,10-methenyltetrahydrofolate to 10-formyltetrahydrofolate.</text>
</comment>
<organism evidence="14 15">
    <name type="scientific">Vagococcus humatus</name>
    <dbReference type="NCBI Taxonomy" id="1889241"/>
    <lineage>
        <taxon>Bacteria</taxon>
        <taxon>Bacillati</taxon>
        <taxon>Bacillota</taxon>
        <taxon>Bacilli</taxon>
        <taxon>Lactobacillales</taxon>
        <taxon>Enterococcaceae</taxon>
        <taxon>Vagococcus</taxon>
    </lineage>
</organism>
<name>A0A429Z7W6_9ENTE</name>
<dbReference type="GO" id="GO:0035999">
    <property type="term" value="P:tetrahydrofolate interconversion"/>
    <property type="evidence" value="ECO:0007669"/>
    <property type="project" value="UniProtKB-UniRule"/>
</dbReference>
<feature type="domain" description="Tetrahydrofolate dehydrogenase/cyclohydrolase catalytic" evidence="12">
    <location>
        <begin position="6"/>
        <end position="117"/>
    </location>
</feature>
<dbReference type="PRINTS" id="PR00085">
    <property type="entry name" value="THFDHDRGNASE"/>
</dbReference>
<reference evidence="14 15" key="1">
    <citation type="submission" date="2018-03" db="EMBL/GenBank/DDBJ databases">
        <authorList>
            <person name="Gulvik C.A."/>
        </authorList>
    </citation>
    <scope>NUCLEOTIDE SEQUENCE [LARGE SCALE GENOMIC DNA]</scope>
    <source>
        <strain evidence="14 15">JCM 31581</strain>
    </source>
</reference>
<dbReference type="EC" id="1.5.1.5" evidence="11"/>
<feature type="binding site" evidence="11">
    <location>
        <begin position="163"/>
        <end position="165"/>
    </location>
    <ligand>
        <name>NADP(+)</name>
        <dbReference type="ChEBI" id="CHEBI:58349"/>
    </ligand>
</feature>
<dbReference type="Gene3D" id="3.40.50.10860">
    <property type="entry name" value="Leucine Dehydrogenase, chain A, domain 1"/>
    <property type="match status" value="1"/>
</dbReference>
<keyword evidence="3 11" id="KW-0028">Amino-acid biosynthesis</keyword>
<dbReference type="InterPro" id="IPR000672">
    <property type="entry name" value="THF_DH/CycHdrlase"/>
</dbReference>
<evidence type="ECO:0000256" key="10">
    <source>
        <dbReference type="ARBA" id="ARBA00023268"/>
    </source>
</evidence>
<dbReference type="GO" id="GO:0000105">
    <property type="term" value="P:L-histidine biosynthetic process"/>
    <property type="evidence" value="ECO:0007669"/>
    <property type="project" value="UniProtKB-KW"/>
</dbReference>
<comment type="subunit">
    <text evidence="11">Homodimer.</text>
</comment>
<dbReference type="RefSeq" id="WP_125942394.1">
    <property type="nucleotide sequence ID" value="NZ_PXZH01000001.1"/>
</dbReference>
<evidence type="ECO:0000256" key="8">
    <source>
        <dbReference type="ARBA" id="ARBA00023102"/>
    </source>
</evidence>
<dbReference type="CDD" id="cd01080">
    <property type="entry name" value="NAD_bind_m-THF_DH_Cyclohyd"/>
    <property type="match status" value="1"/>
</dbReference>
<dbReference type="PANTHER" id="PTHR48099">
    <property type="entry name" value="C-1-TETRAHYDROFOLATE SYNTHASE, CYTOPLASMIC-RELATED"/>
    <property type="match status" value="1"/>
</dbReference>
<dbReference type="InterPro" id="IPR046346">
    <property type="entry name" value="Aminoacid_DH-like_N_sf"/>
</dbReference>
<evidence type="ECO:0000256" key="4">
    <source>
        <dbReference type="ARBA" id="ARBA00022755"/>
    </source>
</evidence>
<evidence type="ECO:0000256" key="2">
    <source>
        <dbReference type="ARBA" id="ARBA00022563"/>
    </source>
</evidence>
<keyword evidence="8 11" id="KW-0368">Histidine biosynthesis</keyword>
<comment type="catalytic activity">
    <reaction evidence="11">
        <text>(6R)-5,10-methenyltetrahydrofolate + H2O = (6R)-10-formyltetrahydrofolate + H(+)</text>
        <dbReference type="Rhea" id="RHEA:23700"/>
        <dbReference type="ChEBI" id="CHEBI:15377"/>
        <dbReference type="ChEBI" id="CHEBI:15378"/>
        <dbReference type="ChEBI" id="CHEBI:57455"/>
        <dbReference type="ChEBI" id="CHEBI:195366"/>
        <dbReference type="EC" id="3.5.4.9"/>
    </reaction>
</comment>
<dbReference type="EMBL" id="PXZH01000001">
    <property type="protein sequence ID" value="RST89784.1"/>
    <property type="molecule type" value="Genomic_DNA"/>
</dbReference>
<keyword evidence="6 11" id="KW-0521">NADP</keyword>
<dbReference type="UniPathway" id="UPA00193"/>
<dbReference type="SUPFAM" id="SSF51735">
    <property type="entry name" value="NAD(P)-binding Rossmann-fold domains"/>
    <property type="match status" value="1"/>
</dbReference>
<gene>
    <name evidence="11" type="primary">folD</name>
    <name evidence="14" type="ORF">C7P63_01520</name>
</gene>
<comment type="catalytic activity">
    <reaction evidence="11">
        <text>(6R)-5,10-methylene-5,6,7,8-tetrahydrofolate + NADP(+) = (6R)-5,10-methenyltetrahydrofolate + NADPH</text>
        <dbReference type="Rhea" id="RHEA:22812"/>
        <dbReference type="ChEBI" id="CHEBI:15636"/>
        <dbReference type="ChEBI" id="CHEBI:57455"/>
        <dbReference type="ChEBI" id="CHEBI:57783"/>
        <dbReference type="ChEBI" id="CHEBI:58349"/>
        <dbReference type="EC" id="1.5.1.5"/>
    </reaction>
</comment>
<dbReference type="GO" id="GO:0004477">
    <property type="term" value="F:methenyltetrahydrofolate cyclohydrolase activity"/>
    <property type="evidence" value="ECO:0007669"/>
    <property type="project" value="UniProtKB-UniRule"/>
</dbReference>
<keyword evidence="2 11" id="KW-0554">One-carbon metabolism</keyword>
<protein>
    <recommendedName>
        <fullName evidence="11">Bifunctional protein FolD</fullName>
    </recommendedName>
    <domain>
        <recommendedName>
            <fullName evidence="11">Methylenetetrahydrofolate dehydrogenase</fullName>
            <ecNumber evidence="11">1.5.1.5</ecNumber>
        </recommendedName>
    </domain>
    <domain>
        <recommendedName>
            <fullName evidence="11">Methenyltetrahydrofolate cyclohydrolase</fullName>
            <ecNumber evidence="11">3.5.4.9</ecNumber>
        </recommendedName>
    </domain>
</protein>